<evidence type="ECO:0000313" key="3">
    <source>
        <dbReference type="EMBL" id="KAF2095185.1"/>
    </source>
</evidence>
<comment type="similarity">
    <text evidence="2">Belongs to the asaB hydroxylase/desaturase family.</text>
</comment>
<dbReference type="EMBL" id="ML978132">
    <property type="protein sequence ID" value="KAF2095185.1"/>
    <property type="molecule type" value="Genomic_DNA"/>
</dbReference>
<keyword evidence="1" id="KW-0560">Oxidoreductase</keyword>
<organism evidence="3 4">
    <name type="scientific">Rhizodiscina lignyota</name>
    <dbReference type="NCBI Taxonomy" id="1504668"/>
    <lineage>
        <taxon>Eukaryota</taxon>
        <taxon>Fungi</taxon>
        <taxon>Dikarya</taxon>
        <taxon>Ascomycota</taxon>
        <taxon>Pezizomycotina</taxon>
        <taxon>Dothideomycetes</taxon>
        <taxon>Pleosporomycetidae</taxon>
        <taxon>Aulographales</taxon>
        <taxon>Rhizodiscinaceae</taxon>
        <taxon>Rhizodiscina</taxon>
    </lineage>
</organism>
<accession>A0A9P4M306</accession>
<dbReference type="GO" id="GO:0016491">
    <property type="term" value="F:oxidoreductase activity"/>
    <property type="evidence" value="ECO:0007669"/>
    <property type="project" value="UniProtKB-KW"/>
</dbReference>
<protein>
    <submittedName>
        <fullName evidence="3">Uncharacterized protein</fullName>
    </submittedName>
</protein>
<dbReference type="InterPro" id="IPR044053">
    <property type="entry name" value="AsaB-like"/>
</dbReference>
<evidence type="ECO:0000256" key="2">
    <source>
        <dbReference type="ARBA" id="ARBA00023604"/>
    </source>
</evidence>
<evidence type="ECO:0000313" key="4">
    <source>
        <dbReference type="Proteomes" id="UP000799772"/>
    </source>
</evidence>
<proteinExistence type="inferred from homology"/>
<keyword evidence="4" id="KW-1185">Reference proteome</keyword>
<dbReference type="Proteomes" id="UP000799772">
    <property type="component" value="Unassembled WGS sequence"/>
</dbReference>
<name>A0A9P4M306_9PEZI</name>
<dbReference type="PANTHER" id="PTHR34598:SF3">
    <property type="entry name" value="OXIDOREDUCTASE AN1597"/>
    <property type="match status" value="1"/>
</dbReference>
<comment type="caution">
    <text evidence="3">The sequence shown here is derived from an EMBL/GenBank/DDBJ whole genome shotgun (WGS) entry which is preliminary data.</text>
</comment>
<gene>
    <name evidence="3" type="ORF">NA57DRAFT_59925</name>
</gene>
<dbReference type="PANTHER" id="PTHR34598">
    <property type="entry name" value="BLL6449 PROTEIN"/>
    <property type="match status" value="1"/>
</dbReference>
<evidence type="ECO:0000256" key="1">
    <source>
        <dbReference type="ARBA" id="ARBA00023002"/>
    </source>
</evidence>
<sequence>MAAVQAPLTQNAVNTTLNYYLDPAKGGHESMQLGTAGYFRLKYNEQPVQIHDLRGRENQFNLADNAFQHRRHVSSEKDFSDDDAIKNTYYKEIEQLLKEVTGASRVHVFSHMVRRSDKESLRASASKLEDSSTITAPPPATYVHVDQSEQGAYTVLNDNPVPKAPATLQNCRFAIINVWRPIKPIYKDPLAVCDARSVPESDFVPVTAYFPPKGSMQYAELSGGNSYEVYYAKANPQHRWYFVNNMQPDEVLCIKCYDSKKDGTVGRRAPHSAFSDPRTVGDKTRESVEVRTLCFWEDEAR</sequence>
<reference evidence="3" key="1">
    <citation type="journal article" date="2020" name="Stud. Mycol.">
        <title>101 Dothideomycetes genomes: a test case for predicting lifestyles and emergence of pathogens.</title>
        <authorList>
            <person name="Haridas S."/>
            <person name="Albert R."/>
            <person name="Binder M."/>
            <person name="Bloem J."/>
            <person name="Labutti K."/>
            <person name="Salamov A."/>
            <person name="Andreopoulos B."/>
            <person name="Baker S."/>
            <person name="Barry K."/>
            <person name="Bills G."/>
            <person name="Bluhm B."/>
            <person name="Cannon C."/>
            <person name="Castanera R."/>
            <person name="Culley D."/>
            <person name="Daum C."/>
            <person name="Ezra D."/>
            <person name="Gonzalez J."/>
            <person name="Henrissat B."/>
            <person name="Kuo A."/>
            <person name="Liang C."/>
            <person name="Lipzen A."/>
            <person name="Lutzoni F."/>
            <person name="Magnuson J."/>
            <person name="Mondo S."/>
            <person name="Nolan M."/>
            <person name="Ohm R."/>
            <person name="Pangilinan J."/>
            <person name="Park H.-J."/>
            <person name="Ramirez L."/>
            <person name="Alfaro M."/>
            <person name="Sun H."/>
            <person name="Tritt A."/>
            <person name="Yoshinaga Y."/>
            <person name="Zwiers L.-H."/>
            <person name="Turgeon B."/>
            <person name="Goodwin S."/>
            <person name="Spatafora J."/>
            <person name="Crous P."/>
            <person name="Grigoriev I."/>
        </authorList>
    </citation>
    <scope>NUCLEOTIDE SEQUENCE</scope>
    <source>
        <strain evidence="3">CBS 133067</strain>
    </source>
</reference>
<dbReference type="NCBIfam" id="NF041278">
    <property type="entry name" value="CmcJ_NvfI_EfuI"/>
    <property type="match status" value="1"/>
</dbReference>
<dbReference type="AlphaFoldDB" id="A0A9P4M306"/>
<dbReference type="OrthoDB" id="412788at2759"/>